<dbReference type="Pfam" id="PF00822">
    <property type="entry name" value="PMP22_Claudin"/>
    <property type="match status" value="1"/>
</dbReference>
<dbReference type="InParanoid" id="A0A3B1IM48"/>
<dbReference type="PRINTS" id="PR01384">
    <property type="entry name" value="CLAUDIN11"/>
</dbReference>
<reference evidence="13" key="2">
    <citation type="journal article" date="2014" name="Nat. Commun.">
        <title>The cavefish genome reveals candidate genes for eye loss.</title>
        <authorList>
            <person name="McGaugh S.E."/>
            <person name="Gross J.B."/>
            <person name="Aken B."/>
            <person name="Blin M."/>
            <person name="Borowsky R."/>
            <person name="Chalopin D."/>
            <person name="Hinaux H."/>
            <person name="Jeffery W.R."/>
            <person name="Keene A."/>
            <person name="Ma L."/>
            <person name="Minx P."/>
            <person name="Murphy D."/>
            <person name="O'Quin K.E."/>
            <person name="Retaux S."/>
            <person name="Rohner N."/>
            <person name="Searle S.M."/>
            <person name="Stahl B.A."/>
            <person name="Tabin C."/>
            <person name="Volff J.N."/>
            <person name="Yoshizawa M."/>
            <person name="Warren W.C."/>
        </authorList>
    </citation>
    <scope>NUCLEOTIDE SEQUENCE [LARGE SCALE GENOMIC DNA]</scope>
    <source>
        <strain evidence="13">female</strain>
    </source>
</reference>
<dbReference type="Ensembl" id="ENSAMXT00000054574.1">
    <property type="protein sequence ID" value="ENSAMXP00000031018.1"/>
    <property type="gene ID" value="ENSAMXG00000029411.1"/>
</dbReference>
<dbReference type="KEGG" id="amex:103025625"/>
<comment type="function">
    <text evidence="11">Claudins function as major constituents of the tight junction complexes that regulate the permeability of epithelia.</text>
</comment>
<comment type="subunit">
    <text evidence="10">Interacts with tetraspanin-3/TSPAN3. Interacts with OCLN.</text>
</comment>
<keyword evidence="5" id="KW-0597">Phosphoprotein</keyword>
<dbReference type="Proteomes" id="UP000018467">
    <property type="component" value="Unassembled WGS sequence"/>
</dbReference>
<evidence type="ECO:0000256" key="3">
    <source>
        <dbReference type="ARBA" id="ARBA00022427"/>
    </source>
</evidence>
<evidence type="ECO:0000256" key="11">
    <source>
        <dbReference type="RuleBase" id="RU060637"/>
    </source>
</evidence>
<dbReference type="AlphaFoldDB" id="A0A3B1IM48"/>
<evidence type="ECO:0000313" key="13">
    <source>
        <dbReference type="Proteomes" id="UP000018467"/>
    </source>
</evidence>
<dbReference type="OMA" id="MAHICRQ"/>
<comment type="subcellular location">
    <subcellularLocation>
        <location evidence="11">Cell junction</location>
        <location evidence="11">Tight junction</location>
    </subcellularLocation>
    <subcellularLocation>
        <location evidence="11">Cell membrane</location>
        <topology evidence="11">Multi-pass membrane protein</topology>
    </subcellularLocation>
</comment>
<sequence length="216" mass="23041">MSQGCRLLAGFVLSCIGWVGIIIATSTNDWVVTCKYGMHTCKKMDELESKGLWAECVISTSLYHCIALNQILTLPAHVQVARALMLSACLLGLPCALLALLAAPCVSLNDERAGAKRKRAMLSGALMLIMAVCGTVSTVWFPIGAHQEDGLMSFGFSLYAGWLGSALCFLGGSVMTCCSAGDAPVQRPENRFYYSKQSGLSNSIQATNNHAKSAHV</sequence>
<keyword evidence="4 11" id="KW-1003">Cell membrane</keyword>
<dbReference type="GO" id="GO:0005198">
    <property type="term" value="F:structural molecule activity"/>
    <property type="evidence" value="ECO:0007669"/>
    <property type="project" value="InterPro"/>
</dbReference>
<dbReference type="OrthoDB" id="9411914at2759"/>
<dbReference type="STRING" id="7994.ENSAMXP00000031018"/>
<dbReference type="Bgee" id="ENSAMXG00000029411">
    <property type="expression patterns" value="Expressed in bone element and 5 other cell types or tissues"/>
</dbReference>
<keyword evidence="13" id="KW-1185">Reference proteome</keyword>
<evidence type="ECO:0000256" key="7">
    <source>
        <dbReference type="ARBA" id="ARBA00022949"/>
    </source>
</evidence>
<dbReference type="Gene3D" id="1.20.140.150">
    <property type="match status" value="1"/>
</dbReference>
<comment type="similarity">
    <text evidence="2 11">Belongs to the claudin family.</text>
</comment>
<evidence type="ECO:0000313" key="12">
    <source>
        <dbReference type="Ensembl" id="ENSAMXP00000031018.1"/>
    </source>
</evidence>
<reference evidence="13" key="1">
    <citation type="submission" date="2013-03" db="EMBL/GenBank/DDBJ databases">
        <authorList>
            <person name="Jeffery W."/>
            <person name="Warren W."/>
            <person name="Wilson R.K."/>
        </authorList>
    </citation>
    <scope>NUCLEOTIDE SEQUENCE</scope>
    <source>
        <strain evidence="13">female</strain>
    </source>
</reference>
<evidence type="ECO:0000256" key="2">
    <source>
        <dbReference type="ARBA" id="ARBA00008295"/>
    </source>
</evidence>
<dbReference type="RefSeq" id="XP_007232732.1">
    <property type="nucleotide sequence ID" value="XM_007232670.4"/>
</dbReference>
<dbReference type="InterPro" id="IPR006187">
    <property type="entry name" value="Claudin"/>
</dbReference>
<feature type="transmembrane region" description="Helical" evidence="11">
    <location>
        <begin position="161"/>
        <end position="181"/>
    </location>
</feature>
<dbReference type="GeneTree" id="ENSGT00890000139496"/>
<keyword evidence="8 11" id="KW-1133">Transmembrane helix</keyword>
<reference evidence="12" key="4">
    <citation type="submission" date="2025-09" db="UniProtKB">
        <authorList>
            <consortium name="Ensembl"/>
        </authorList>
    </citation>
    <scope>IDENTIFICATION</scope>
</reference>
<dbReference type="InterPro" id="IPR004031">
    <property type="entry name" value="PMP22/EMP/MP20/Claudin"/>
</dbReference>
<dbReference type="PROSITE" id="PS01346">
    <property type="entry name" value="CLAUDIN"/>
    <property type="match status" value="1"/>
</dbReference>
<evidence type="ECO:0000256" key="4">
    <source>
        <dbReference type="ARBA" id="ARBA00022475"/>
    </source>
</evidence>
<dbReference type="InterPro" id="IPR017974">
    <property type="entry name" value="Claudin_CS"/>
</dbReference>
<evidence type="ECO:0000256" key="5">
    <source>
        <dbReference type="ARBA" id="ARBA00022553"/>
    </source>
</evidence>
<proteinExistence type="inferred from homology"/>
<feature type="transmembrane region" description="Helical" evidence="11">
    <location>
        <begin position="84"/>
        <end position="108"/>
    </location>
</feature>
<dbReference type="CTD" id="81592"/>
<dbReference type="GO" id="GO:0005886">
    <property type="term" value="C:plasma membrane"/>
    <property type="evidence" value="ECO:0007669"/>
    <property type="project" value="UniProtKB-SubCell"/>
</dbReference>
<feature type="transmembrane region" description="Helical" evidence="11">
    <location>
        <begin position="120"/>
        <end position="141"/>
    </location>
</feature>
<accession>A0A3B1IM48</accession>
<evidence type="ECO:0000256" key="1">
    <source>
        <dbReference type="ARBA" id="ARBA00002246"/>
    </source>
</evidence>
<name>A0A3B1IM48_ASTMX</name>
<dbReference type="PANTHER" id="PTHR12002">
    <property type="entry name" value="CLAUDIN"/>
    <property type="match status" value="1"/>
</dbReference>
<reference evidence="12" key="3">
    <citation type="submission" date="2025-08" db="UniProtKB">
        <authorList>
            <consortium name="Ensembl"/>
        </authorList>
    </citation>
    <scope>IDENTIFICATION</scope>
</reference>
<comment type="function">
    <text evidence="1">Plays a major role in tight junction-specific obliteration of the intercellular space, through calcium-independent cell-adhesion activity.</text>
</comment>
<dbReference type="GeneID" id="103025625"/>
<dbReference type="PRINTS" id="PR01077">
    <property type="entry name" value="CLAUDIN"/>
</dbReference>
<organism evidence="12 13">
    <name type="scientific">Astyanax mexicanus</name>
    <name type="common">Blind cave fish</name>
    <name type="synonym">Astyanax fasciatus mexicanus</name>
    <dbReference type="NCBI Taxonomy" id="7994"/>
    <lineage>
        <taxon>Eukaryota</taxon>
        <taxon>Metazoa</taxon>
        <taxon>Chordata</taxon>
        <taxon>Craniata</taxon>
        <taxon>Vertebrata</taxon>
        <taxon>Euteleostomi</taxon>
        <taxon>Actinopterygii</taxon>
        <taxon>Neopterygii</taxon>
        <taxon>Teleostei</taxon>
        <taxon>Ostariophysi</taxon>
        <taxon>Characiformes</taxon>
        <taxon>Characoidei</taxon>
        <taxon>Acestrorhamphidae</taxon>
        <taxon>Acestrorhamphinae</taxon>
        <taxon>Astyanax</taxon>
    </lineage>
</organism>
<dbReference type="InterPro" id="IPR003555">
    <property type="entry name" value="Claudin11"/>
</dbReference>
<keyword evidence="9 11" id="KW-0472">Membrane</keyword>
<feature type="transmembrane region" description="Helical" evidence="11">
    <location>
        <begin position="6"/>
        <end position="31"/>
    </location>
</feature>
<keyword evidence="7 11" id="KW-0965">Cell junction</keyword>
<evidence type="ECO:0000256" key="8">
    <source>
        <dbReference type="ARBA" id="ARBA00022989"/>
    </source>
</evidence>
<keyword evidence="6 11" id="KW-0812">Transmembrane</keyword>
<evidence type="ECO:0000256" key="9">
    <source>
        <dbReference type="ARBA" id="ARBA00023136"/>
    </source>
</evidence>
<evidence type="ECO:0000256" key="6">
    <source>
        <dbReference type="ARBA" id="ARBA00022692"/>
    </source>
</evidence>
<dbReference type="GO" id="GO:0005923">
    <property type="term" value="C:bicellular tight junction"/>
    <property type="evidence" value="ECO:0007669"/>
    <property type="project" value="UniProtKB-SubCell"/>
</dbReference>
<protein>
    <recommendedName>
        <fullName evidence="11">Claudin</fullName>
    </recommendedName>
</protein>
<keyword evidence="3 11" id="KW-0796">Tight junction</keyword>
<evidence type="ECO:0000256" key="10">
    <source>
        <dbReference type="ARBA" id="ARBA00046524"/>
    </source>
</evidence>